<evidence type="ECO:0000313" key="2">
    <source>
        <dbReference type="EMBL" id="QJA47622.1"/>
    </source>
</evidence>
<feature type="compositionally biased region" description="Basic residues" evidence="1">
    <location>
        <begin position="1"/>
        <end position="11"/>
    </location>
</feature>
<name>A0A6H1ZJH6_9ZZZZ</name>
<dbReference type="AlphaFoldDB" id="A0A6H1ZJH6"/>
<dbReference type="EMBL" id="MT144050">
    <property type="protein sequence ID" value="QJA47622.1"/>
    <property type="molecule type" value="Genomic_DNA"/>
</dbReference>
<evidence type="ECO:0000313" key="3">
    <source>
        <dbReference type="EMBL" id="QJH97382.1"/>
    </source>
</evidence>
<protein>
    <submittedName>
        <fullName evidence="2">Uncharacterized protein</fullName>
    </submittedName>
</protein>
<organism evidence="2">
    <name type="scientific">viral metagenome</name>
    <dbReference type="NCBI Taxonomy" id="1070528"/>
    <lineage>
        <taxon>unclassified sequences</taxon>
        <taxon>metagenomes</taxon>
        <taxon>organismal metagenomes</taxon>
    </lineage>
</organism>
<proteinExistence type="predicted"/>
<sequence>MAKRRASRTPRKPVEAANDEGLPIVVEEPAAVEPVATQPPVVEETAIEPIVLEELPRGRWITADTANDLPLQQFYSRQVVRAAPLKGPLLIGSVAYDETFVGFVVFEASGRIFAVPHDEFLATYITASV</sequence>
<evidence type="ECO:0000256" key="1">
    <source>
        <dbReference type="SAM" id="MobiDB-lite"/>
    </source>
</evidence>
<reference evidence="2" key="1">
    <citation type="submission" date="2020-03" db="EMBL/GenBank/DDBJ databases">
        <title>The deep terrestrial virosphere.</title>
        <authorList>
            <person name="Holmfeldt K."/>
            <person name="Nilsson E."/>
            <person name="Simone D."/>
            <person name="Lopez-Fernandez M."/>
            <person name="Wu X."/>
            <person name="de Brujin I."/>
            <person name="Lundin D."/>
            <person name="Andersson A."/>
            <person name="Bertilsson S."/>
            <person name="Dopson M."/>
        </authorList>
    </citation>
    <scope>NUCLEOTIDE SEQUENCE</scope>
    <source>
        <strain evidence="2">TM448A00705</strain>
        <strain evidence="3">TM448B01003</strain>
    </source>
</reference>
<accession>A0A6H1ZJH6</accession>
<gene>
    <name evidence="2" type="ORF">TM448A00705_0036</name>
    <name evidence="3" type="ORF">TM448B01003_0033</name>
</gene>
<dbReference type="EMBL" id="MT144684">
    <property type="protein sequence ID" value="QJH97382.1"/>
    <property type="molecule type" value="Genomic_DNA"/>
</dbReference>
<feature type="region of interest" description="Disordered" evidence="1">
    <location>
        <begin position="1"/>
        <end position="20"/>
    </location>
</feature>